<dbReference type="EMBL" id="SAEB01000012">
    <property type="protein sequence ID" value="RVD80544.1"/>
    <property type="molecule type" value="Genomic_DNA"/>
</dbReference>
<evidence type="ECO:0000256" key="2">
    <source>
        <dbReference type="ARBA" id="ARBA00022786"/>
    </source>
</evidence>
<dbReference type="PROSITE" id="PS50127">
    <property type="entry name" value="UBC_2"/>
    <property type="match status" value="1"/>
</dbReference>
<evidence type="ECO:0000259" key="4">
    <source>
        <dbReference type="PROSITE" id="PS50127"/>
    </source>
</evidence>
<dbReference type="SMART" id="SM00212">
    <property type="entry name" value="UBCc"/>
    <property type="match status" value="1"/>
</dbReference>
<dbReference type="VEuPathDB" id="FungiDB:DFL_008439"/>
<dbReference type="GeneID" id="93590750"/>
<protein>
    <recommendedName>
        <fullName evidence="4">UBC core domain-containing protein</fullName>
    </recommendedName>
</protein>
<dbReference type="AlphaFoldDB" id="A0A436ZNS1"/>
<dbReference type="RefSeq" id="XP_067486088.1">
    <property type="nucleotide sequence ID" value="XM_067638172.1"/>
</dbReference>
<evidence type="ECO:0000313" key="5">
    <source>
        <dbReference type="EMBL" id="RVD80544.1"/>
    </source>
</evidence>
<dbReference type="GO" id="GO:0061631">
    <property type="term" value="F:ubiquitin conjugating enzyme activity"/>
    <property type="evidence" value="ECO:0007669"/>
    <property type="project" value="TreeGrafter"/>
</dbReference>
<comment type="caution">
    <text evidence="5">The sequence shown here is derived from an EMBL/GenBank/DDBJ whole genome shotgun (WGS) entry which is preliminary data.</text>
</comment>
<dbReference type="InterPro" id="IPR000608">
    <property type="entry name" value="UBC"/>
</dbReference>
<feature type="domain" description="UBC core" evidence="4">
    <location>
        <begin position="528"/>
        <end position="687"/>
    </location>
</feature>
<dbReference type="CDD" id="cd23810">
    <property type="entry name" value="UBCc_BIRC6"/>
    <property type="match status" value="1"/>
</dbReference>
<gene>
    <name evidence="5" type="ORF">DFL_008439</name>
</gene>
<sequence length="805" mass="88763">MAVPPGKPMDPCIESSRSPGVGLRRKASAVLSPDVPADFQKIQTFFAQFLGEERSVTLPCPHGPSALSSIFDVIKSVDRKKGANLPYNHHGKTCFFKCPECKMIVCAGCGSKVGKLRVPFSDISHRCIDAYLLSFVLVLAKIDARWQLREFSSRSLAPQKKVNASASAMASTSIQTKTLPPLQHVSLTPPSKSRAGTGYGTGQVGGRKSASRKIVKTAAKIKQESEDNNYLTGLLGRLVRLTADGAGELSMTTLLEERKDLLVSIIKVSYLPELIGSLVCNDSIMDIDIHNTWEMYSMCLNLLQFFSAYEPLLEFLVTGPQEKKSSPGIANLIKMPNLDQLKGFAPNKKRMGVLATLNPVEFVLAEGFDGIGQSIVHSLPRLAKQCQAFMNNASRLLYQDEETKRLLSLCDNVETTAIELDKRAQELREKKDKARPSPPYKNSHPASFSPDSLAHPIFSSSRGPFSSTSAQKSNPFGVSATVQQECRHALSGYLQFNYSYKVIDTHSSANPHTIFYGNNPGHSSATIGCMRRLAKELTVLATGLPPGIYIRVQEDRLDFFKAIIVGPESSPYHLGLYEFDFTIPPDYPNTPPLVTFKTTGGARVRFNPNLYETGKVCLSILGTWGGSASEQWQPKTSTLLQVLVSIQGMILCAEPYYNEPGYEQMFAPKASKSYNQNVQLNSMRLAMADWLAYSGLWDEVVQAHFLAYAEEILSTTRDFVNKTSNNDAPPHNTAGFAIPQPMPAFGNQLHPLMPTHDSMKTVMENMRQVLEDTMKFRLPKFLAAGLWKEPSDSINLTDSVDESSE</sequence>
<dbReference type="PANTHER" id="PTHR46116">
    <property type="entry name" value="(E3-INDEPENDENT) E2 UBIQUITIN-CONJUGATING ENZYME"/>
    <property type="match status" value="1"/>
</dbReference>
<evidence type="ECO:0000313" key="6">
    <source>
        <dbReference type="Proteomes" id="UP000283090"/>
    </source>
</evidence>
<dbReference type="STRING" id="97331.A0A436ZNS1"/>
<feature type="region of interest" description="Disordered" evidence="3">
    <location>
        <begin position="1"/>
        <end position="20"/>
    </location>
</feature>
<evidence type="ECO:0000256" key="1">
    <source>
        <dbReference type="ARBA" id="ARBA00022679"/>
    </source>
</evidence>
<reference evidence="5 6" key="1">
    <citation type="submission" date="2019-01" db="EMBL/GenBank/DDBJ databases">
        <title>Intercellular communication is required for trap formation in the nematode-trapping fungus Duddingtonia flagrans.</title>
        <authorList>
            <person name="Youssar L."/>
            <person name="Wernet V."/>
            <person name="Hensel N."/>
            <person name="Hildebrandt H.-G."/>
            <person name="Fischer R."/>
        </authorList>
    </citation>
    <scope>NUCLEOTIDE SEQUENCE [LARGE SCALE GENOMIC DNA]</scope>
    <source>
        <strain evidence="5 6">CBS H-5679</strain>
    </source>
</reference>
<dbReference type="Gene3D" id="3.10.110.10">
    <property type="entry name" value="Ubiquitin Conjugating Enzyme"/>
    <property type="match status" value="1"/>
</dbReference>
<feature type="compositionally biased region" description="Basic and acidic residues" evidence="3">
    <location>
        <begin position="425"/>
        <end position="435"/>
    </location>
</feature>
<keyword evidence="1" id="KW-0808">Transferase</keyword>
<feature type="region of interest" description="Disordered" evidence="3">
    <location>
        <begin position="425"/>
        <end position="450"/>
    </location>
</feature>
<dbReference type="InterPro" id="IPR016135">
    <property type="entry name" value="UBQ-conjugating_enzyme/RWD"/>
</dbReference>
<keyword evidence="2" id="KW-0833">Ubl conjugation pathway</keyword>
<dbReference type="PANTHER" id="PTHR46116:SF15">
    <property type="entry name" value="(E3-INDEPENDENT) E2 UBIQUITIN-CONJUGATING ENZYME"/>
    <property type="match status" value="1"/>
</dbReference>
<proteinExistence type="predicted"/>
<dbReference type="SUPFAM" id="SSF54495">
    <property type="entry name" value="UBC-like"/>
    <property type="match status" value="1"/>
</dbReference>
<name>A0A436ZNS1_ARTFL</name>
<evidence type="ECO:0000256" key="3">
    <source>
        <dbReference type="SAM" id="MobiDB-lite"/>
    </source>
</evidence>
<dbReference type="Pfam" id="PF00179">
    <property type="entry name" value="UQ_con"/>
    <property type="match status" value="1"/>
</dbReference>
<dbReference type="Proteomes" id="UP000283090">
    <property type="component" value="Unassembled WGS sequence"/>
</dbReference>
<keyword evidence="6" id="KW-1185">Reference proteome</keyword>
<dbReference type="OrthoDB" id="47801at2759"/>
<accession>A0A436ZNS1</accession>
<organism evidence="5 6">
    <name type="scientific">Arthrobotrys flagrans</name>
    <name type="common">Nematode-trapping fungus</name>
    <name type="synonym">Trichothecium flagrans</name>
    <dbReference type="NCBI Taxonomy" id="97331"/>
    <lineage>
        <taxon>Eukaryota</taxon>
        <taxon>Fungi</taxon>
        <taxon>Dikarya</taxon>
        <taxon>Ascomycota</taxon>
        <taxon>Pezizomycotina</taxon>
        <taxon>Orbiliomycetes</taxon>
        <taxon>Orbiliales</taxon>
        <taxon>Orbiliaceae</taxon>
        <taxon>Arthrobotrys</taxon>
    </lineage>
</organism>